<evidence type="ECO:0000313" key="2">
    <source>
        <dbReference type="EMBL" id="MBM9504153.1"/>
    </source>
</evidence>
<sequence>MTTQPMTVRLGGHPVRITHPNKVLFPGDGLTKADLVGYYRTVARRMLPHLRGRPLMLERHPSGTDDPGFMQKDVPDSFPDWIRRVELPKQGGGSVRYAVCDDTATLAYLVGQNCTTFHRFLSTADHPDRPDRIVFDLDPPDADFAPVRQAALLLRDVLRDLELPSLLMSTGSRGLHAVIPLDTGGGADFDQARAFAHDVAELLVARRPDALTIEPRKAARAGRLYVDVQRNAYAQTAVAPYSLRPLPGAPIAAPLAWDDIEDPDLTPRRWTLSRADELLRTDPWHNAPRGHSLAAARRRLTALQQQA</sequence>
<dbReference type="RefSeq" id="WP_205356033.1">
    <property type="nucleotide sequence ID" value="NZ_JADKYB010000003.1"/>
</dbReference>
<reference evidence="2 3" key="1">
    <citation type="submission" date="2021-01" db="EMBL/GenBank/DDBJ databases">
        <title>Streptomyces acididurans sp. nov., isolated from a peat swamp forest soil.</title>
        <authorList>
            <person name="Chantavorakit T."/>
            <person name="Duangmal K."/>
        </authorList>
    </citation>
    <scope>NUCLEOTIDE SEQUENCE [LARGE SCALE GENOMIC DNA]</scope>
    <source>
        <strain evidence="2 3">KK5PA1</strain>
    </source>
</reference>
<evidence type="ECO:0000313" key="3">
    <source>
        <dbReference type="Proteomes" id="UP000749040"/>
    </source>
</evidence>
<dbReference type="GO" id="GO:0003910">
    <property type="term" value="F:DNA ligase (ATP) activity"/>
    <property type="evidence" value="ECO:0007669"/>
    <property type="project" value="UniProtKB-EC"/>
</dbReference>
<dbReference type="InterPro" id="IPR052171">
    <property type="entry name" value="NHEJ_LigD"/>
</dbReference>
<evidence type="ECO:0000259" key="1">
    <source>
        <dbReference type="Pfam" id="PF21686"/>
    </source>
</evidence>
<dbReference type="CDD" id="cd04861">
    <property type="entry name" value="LigD_Pol_like"/>
    <property type="match status" value="1"/>
</dbReference>
<dbReference type="EC" id="6.5.1.1" evidence="2"/>
<feature type="domain" description="DNA ligase D polymerase" evidence="1">
    <location>
        <begin position="31"/>
        <end position="284"/>
    </location>
</feature>
<dbReference type="NCBIfam" id="TIGR02778">
    <property type="entry name" value="ligD_pol"/>
    <property type="match status" value="1"/>
</dbReference>
<proteinExistence type="predicted"/>
<dbReference type="PANTHER" id="PTHR42705">
    <property type="entry name" value="BIFUNCTIONAL NON-HOMOLOGOUS END JOINING PROTEIN LIGD"/>
    <property type="match status" value="1"/>
</dbReference>
<dbReference type="EMBL" id="JADKYB010000003">
    <property type="protein sequence ID" value="MBM9504153.1"/>
    <property type="molecule type" value="Genomic_DNA"/>
</dbReference>
<dbReference type="InterPro" id="IPR014145">
    <property type="entry name" value="LigD_pol_dom"/>
</dbReference>
<organism evidence="2 3">
    <name type="scientific">Actinacidiphila acididurans</name>
    <dbReference type="NCBI Taxonomy" id="2784346"/>
    <lineage>
        <taxon>Bacteria</taxon>
        <taxon>Bacillati</taxon>
        <taxon>Actinomycetota</taxon>
        <taxon>Actinomycetes</taxon>
        <taxon>Kitasatosporales</taxon>
        <taxon>Streptomycetaceae</taxon>
        <taxon>Actinacidiphila</taxon>
    </lineage>
</organism>
<keyword evidence="3" id="KW-1185">Reference proteome</keyword>
<dbReference type="Proteomes" id="UP000749040">
    <property type="component" value="Unassembled WGS sequence"/>
</dbReference>
<dbReference type="PANTHER" id="PTHR42705:SF2">
    <property type="entry name" value="BIFUNCTIONAL NON-HOMOLOGOUS END JOINING PROTEIN LIGD"/>
    <property type="match status" value="1"/>
</dbReference>
<comment type="caution">
    <text evidence="2">The sequence shown here is derived from an EMBL/GenBank/DDBJ whole genome shotgun (WGS) entry which is preliminary data.</text>
</comment>
<gene>
    <name evidence="2" type="primary">ligD</name>
    <name evidence="2" type="ORF">ITX44_06310</name>
</gene>
<keyword evidence="2" id="KW-0436">Ligase</keyword>
<protein>
    <submittedName>
        <fullName evidence="2">Non-homologous end-joining DNA ligase</fullName>
        <ecNumber evidence="2">6.5.1.1</ecNumber>
    </submittedName>
</protein>
<accession>A0ABS2TLE0</accession>
<dbReference type="Pfam" id="PF21686">
    <property type="entry name" value="LigD_Prim-Pol"/>
    <property type="match status" value="1"/>
</dbReference>
<dbReference type="Gene3D" id="3.90.920.10">
    <property type="entry name" value="DNA primase, PRIM domain"/>
    <property type="match status" value="1"/>
</dbReference>
<name>A0ABS2TLE0_9ACTN</name>